<keyword evidence="2" id="KW-1185">Reference proteome</keyword>
<dbReference type="EMBL" id="VSRR010031407">
    <property type="protein sequence ID" value="MPC70595.1"/>
    <property type="molecule type" value="Genomic_DNA"/>
</dbReference>
<gene>
    <name evidence="1" type="ORF">E2C01_064849</name>
</gene>
<proteinExistence type="predicted"/>
<sequence length="71" mass="7610">MKVWREVAGALAGCSSGKTRNQLEEMVCCLGKGGAKASSKASWYRSLMVGGAKASSKPHGTEASWYRRCKI</sequence>
<organism evidence="1 2">
    <name type="scientific">Portunus trituberculatus</name>
    <name type="common">Swimming crab</name>
    <name type="synonym">Neptunus trituberculatus</name>
    <dbReference type="NCBI Taxonomy" id="210409"/>
    <lineage>
        <taxon>Eukaryota</taxon>
        <taxon>Metazoa</taxon>
        <taxon>Ecdysozoa</taxon>
        <taxon>Arthropoda</taxon>
        <taxon>Crustacea</taxon>
        <taxon>Multicrustacea</taxon>
        <taxon>Malacostraca</taxon>
        <taxon>Eumalacostraca</taxon>
        <taxon>Eucarida</taxon>
        <taxon>Decapoda</taxon>
        <taxon>Pleocyemata</taxon>
        <taxon>Brachyura</taxon>
        <taxon>Eubrachyura</taxon>
        <taxon>Portunoidea</taxon>
        <taxon>Portunidae</taxon>
        <taxon>Portuninae</taxon>
        <taxon>Portunus</taxon>
    </lineage>
</organism>
<protein>
    <submittedName>
        <fullName evidence="1">Uncharacterized protein</fullName>
    </submittedName>
</protein>
<evidence type="ECO:0000313" key="2">
    <source>
        <dbReference type="Proteomes" id="UP000324222"/>
    </source>
</evidence>
<evidence type="ECO:0000313" key="1">
    <source>
        <dbReference type="EMBL" id="MPC70595.1"/>
    </source>
</evidence>
<comment type="caution">
    <text evidence="1">The sequence shown here is derived from an EMBL/GenBank/DDBJ whole genome shotgun (WGS) entry which is preliminary data.</text>
</comment>
<reference evidence="1 2" key="1">
    <citation type="submission" date="2019-05" db="EMBL/GenBank/DDBJ databases">
        <title>Another draft genome of Portunus trituberculatus and its Hox gene families provides insights of decapod evolution.</title>
        <authorList>
            <person name="Jeong J.-H."/>
            <person name="Song I."/>
            <person name="Kim S."/>
            <person name="Choi T."/>
            <person name="Kim D."/>
            <person name="Ryu S."/>
            <person name="Kim W."/>
        </authorList>
    </citation>
    <scope>NUCLEOTIDE SEQUENCE [LARGE SCALE GENOMIC DNA]</scope>
    <source>
        <tissue evidence="1">Muscle</tissue>
    </source>
</reference>
<accession>A0A5B7HLX8</accession>
<name>A0A5B7HLX8_PORTR</name>
<dbReference type="AlphaFoldDB" id="A0A5B7HLX8"/>
<dbReference type="Proteomes" id="UP000324222">
    <property type="component" value="Unassembled WGS sequence"/>
</dbReference>